<proteinExistence type="predicted"/>
<evidence type="ECO:0000256" key="2">
    <source>
        <dbReference type="SAM" id="Phobius"/>
    </source>
</evidence>
<feature type="compositionally biased region" description="Basic and acidic residues" evidence="1">
    <location>
        <begin position="111"/>
        <end position="122"/>
    </location>
</feature>
<gene>
    <name evidence="3" type="ORF">BDN70DRAFT_727256</name>
</gene>
<sequence length="171" mass="18664">MPLAPTSSYAATTIIVARAESSSEIAALGGKRALTPIIAGSVCGGGLFLLWAIGFAVYFRKRYRRKQRNRLIAAGKAEPRPKDMEPLKEKIIIPPDPAVLLGQHQPGETLFPERRKSKDSRHQPPWSRHGSYTKHSGESSSPLPAATIRTEPIIESADDAVIDEMTIPART</sequence>
<reference evidence="3" key="1">
    <citation type="submission" date="2020-11" db="EMBL/GenBank/DDBJ databases">
        <authorList>
            <consortium name="DOE Joint Genome Institute"/>
            <person name="Ahrendt S."/>
            <person name="Riley R."/>
            <person name="Andreopoulos W."/>
            <person name="Labutti K."/>
            <person name="Pangilinan J."/>
            <person name="Ruiz-Duenas F.J."/>
            <person name="Barrasa J.M."/>
            <person name="Sanchez-Garcia M."/>
            <person name="Camarero S."/>
            <person name="Miyauchi S."/>
            <person name="Serrano A."/>
            <person name="Linde D."/>
            <person name="Babiker R."/>
            <person name="Drula E."/>
            <person name="Ayuso-Fernandez I."/>
            <person name="Pacheco R."/>
            <person name="Padilla G."/>
            <person name="Ferreira P."/>
            <person name="Barriuso J."/>
            <person name="Kellner H."/>
            <person name="Castanera R."/>
            <person name="Alfaro M."/>
            <person name="Ramirez L."/>
            <person name="Pisabarro A.G."/>
            <person name="Kuo A."/>
            <person name="Tritt A."/>
            <person name="Lipzen A."/>
            <person name="He G."/>
            <person name="Yan M."/>
            <person name="Ng V."/>
            <person name="Cullen D."/>
            <person name="Martin F."/>
            <person name="Rosso M.-N."/>
            <person name="Henrissat B."/>
            <person name="Hibbett D."/>
            <person name="Martinez A.T."/>
            <person name="Grigoriev I.V."/>
        </authorList>
    </citation>
    <scope>NUCLEOTIDE SEQUENCE</scope>
    <source>
        <strain evidence="3">CIRM-BRFM 674</strain>
    </source>
</reference>
<comment type="caution">
    <text evidence="3">The sequence shown here is derived from an EMBL/GenBank/DDBJ whole genome shotgun (WGS) entry which is preliminary data.</text>
</comment>
<feature type="region of interest" description="Disordered" evidence="1">
    <location>
        <begin position="98"/>
        <end position="171"/>
    </location>
</feature>
<keyword evidence="2" id="KW-0472">Membrane</keyword>
<dbReference type="EMBL" id="MU155226">
    <property type="protein sequence ID" value="KAF9478823.1"/>
    <property type="molecule type" value="Genomic_DNA"/>
</dbReference>
<dbReference type="AlphaFoldDB" id="A0A9P6D0N2"/>
<keyword evidence="2" id="KW-0812">Transmembrane</keyword>
<accession>A0A9P6D0N2</accession>
<keyword evidence="4" id="KW-1185">Reference proteome</keyword>
<protein>
    <submittedName>
        <fullName evidence="3">Uncharacterized protein</fullName>
    </submittedName>
</protein>
<feature type="transmembrane region" description="Helical" evidence="2">
    <location>
        <begin position="37"/>
        <end position="59"/>
    </location>
</feature>
<evidence type="ECO:0000256" key="1">
    <source>
        <dbReference type="SAM" id="MobiDB-lite"/>
    </source>
</evidence>
<keyword evidence="2" id="KW-1133">Transmembrane helix</keyword>
<dbReference type="Proteomes" id="UP000807469">
    <property type="component" value="Unassembled WGS sequence"/>
</dbReference>
<organism evidence="3 4">
    <name type="scientific">Pholiota conissans</name>
    <dbReference type="NCBI Taxonomy" id="109636"/>
    <lineage>
        <taxon>Eukaryota</taxon>
        <taxon>Fungi</taxon>
        <taxon>Dikarya</taxon>
        <taxon>Basidiomycota</taxon>
        <taxon>Agaricomycotina</taxon>
        <taxon>Agaricomycetes</taxon>
        <taxon>Agaricomycetidae</taxon>
        <taxon>Agaricales</taxon>
        <taxon>Agaricineae</taxon>
        <taxon>Strophariaceae</taxon>
        <taxon>Pholiota</taxon>
    </lineage>
</organism>
<dbReference type="OrthoDB" id="3184377at2759"/>
<evidence type="ECO:0000313" key="3">
    <source>
        <dbReference type="EMBL" id="KAF9478823.1"/>
    </source>
</evidence>
<name>A0A9P6D0N2_9AGAR</name>
<evidence type="ECO:0000313" key="4">
    <source>
        <dbReference type="Proteomes" id="UP000807469"/>
    </source>
</evidence>